<name>A0A0M2GJC7_9ACTN</name>
<evidence type="ECO:0000256" key="1">
    <source>
        <dbReference type="SAM" id="MobiDB-lite"/>
    </source>
</evidence>
<sequence length="75" mass="8243">MQTEQRTGGLRQRRGASHCRLRRDSYPSQGAGARVLHQVQLSRQLDRPARAADARQVGQQLSCLVLHGGQSVPSP</sequence>
<feature type="region of interest" description="Disordered" evidence="1">
    <location>
        <begin position="1"/>
        <end position="31"/>
    </location>
</feature>
<protein>
    <submittedName>
        <fullName evidence="2">Uncharacterized protein</fullName>
    </submittedName>
</protein>
<dbReference type="STRING" id="284040.UK15_32565"/>
<comment type="caution">
    <text evidence="2">The sequence shown here is derived from an EMBL/GenBank/DDBJ whole genome shotgun (WGS) entry which is preliminary data.</text>
</comment>
<dbReference type="AlphaFoldDB" id="A0A0M2GJC7"/>
<dbReference type="Proteomes" id="UP000034786">
    <property type="component" value="Unassembled WGS sequence"/>
</dbReference>
<gene>
    <name evidence="2" type="ORF">UK15_32565</name>
</gene>
<keyword evidence="3" id="KW-1185">Reference proteome</keyword>
<feature type="compositionally biased region" description="Basic residues" evidence="1">
    <location>
        <begin position="11"/>
        <end position="21"/>
    </location>
</feature>
<organism evidence="2 3">
    <name type="scientific">Streptomyces variegatus</name>
    <dbReference type="NCBI Taxonomy" id="284040"/>
    <lineage>
        <taxon>Bacteria</taxon>
        <taxon>Bacillati</taxon>
        <taxon>Actinomycetota</taxon>
        <taxon>Actinomycetes</taxon>
        <taxon>Kitasatosporales</taxon>
        <taxon>Streptomycetaceae</taxon>
        <taxon>Streptomyces</taxon>
    </lineage>
</organism>
<proteinExistence type="predicted"/>
<accession>A0A0M2GJC7</accession>
<dbReference type="EMBL" id="JYJH01000033">
    <property type="protein sequence ID" value="KJK35193.1"/>
    <property type="molecule type" value="Genomic_DNA"/>
</dbReference>
<reference evidence="3" key="1">
    <citation type="submission" date="2015-02" db="EMBL/GenBank/DDBJ databases">
        <authorList>
            <person name="Ju K.-S."/>
            <person name="Doroghazi J.R."/>
            <person name="Metcalf W."/>
        </authorList>
    </citation>
    <scope>NUCLEOTIDE SEQUENCE [LARGE SCALE GENOMIC DNA]</scope>
    <source>
        <strain evidence="3">NRRL B-16380</strain>
    </source>
</reference>
<evidence type="ECO:0000313" key="2">
    <source>
        <dbReference type="EMBL" id="KJK35193.1"/>
    </source>
</evidence>
<evidence type="ECO:0000313" key="3">
    <source>
        <dbReference type="Proteomes" id="UP000034786"/>
    </source>
</evidence>